<dbReference type="InterPro" id="IPR036872">
    <property type="entry name" value="CH_dom_sf"/>
</dbReference>
<keyword evidence="1" id="KW-0677">Repeat</keyword>
<gene>
    <name evidence="4" type="ORF">GPUH_LOCUS2544</name>
</gene>
<evidence type="ECO:0000256" key="2">
    <source>
        <dbReference type="ARBA" id="ARBA00023203"/>
    </source>
</evidence>
<evidence type="ECO:0000259" key="3">
    <source>
        <dbReference type="PROSITE" id="PS50021"/>
    </source>
</evidence>
<dbReference type="InterPro" id="IPR001715">
    <property type="entry name" value="CH_dom"/>
</dbReference>
<evidence type="ECO:0000256" key="1">
    <source>
        <dbReference type="ARBA" id="ARBA00022737"/>
    </source>
</evidence>
<dbReference type="PANTHER" id="PTHR38537:SF16">
    <property type="entry name" value="CALPONIN-HOMOLOGY (CH) DOMAIN-CONTAINING PROTEIN"/>
    <property type="match status" value="1"/>
</dbReference>
<dbReference type="Pfam" id="PF00307">
    <property type="entry name" value="CH"/>
    <property type="match status" value="1"/>
</dbReference>
<protein>
    <recommendedName>
        <fullName evidence="3">Calponin-homology (CH) domain-containing protein</fullName>
    </recommendedName>
</protein>
<dbReference type="SUPFAM" id="SSF47576">
    <property type="entry name" value="Calponin-homology domain, CH-domain"/>
    <property type="match status" value="1"/>
</dbReference>
<organism evidence="4 5">
    <name type="scientific">Gongylonema pulchrum</name>
    <dbReference type="NCBI Taxonomy" id="637853"/>
    <lineage>
        <taxon>Eukaryota</taxon>
        <taxon>Metazoa</taxon>
        <taxon>Ecdysozoa</taxon>
        <taxon>Nematoda</taxon>
        <taxon>Chromadorea</taxon>
        <taxon>Rhabditida</taxon>
        <taxon>Spirurina</taxon>
        <taxon>Spiruromorpha</taxon>
        <taxon>Spiruroidea</taxon>
        <taxon>Gongylonematidae</taxon>
        <taxon>Gongylonema</taxon>
    </lineage>
</organism>
<keyword evidence="2" id="KW-0009">Actin-binding</keyword>
<dbReference type="PANTHER" id="PTHR38537">
    <property type="entry name" value="JITTERBUG, ISOFORM N"/>
    <property type="match status" value="1"/>
</dbReference>
<evidence type="ECO:0000313" key="5">
    <source>
        <dbReference type="Proteomes" id="UP000271098"/>
    </source>
</evidence>
<dbReference type="AlphaFoldDB" id="A0A3P6QY09"/>
<dbReference type="PROSITE" id="PS00020">
    <property type="entry name" value="ACTININ_2"/>
    <property type="match status" value="1"/>
</dbReference>
<evidence type="ECO:0000313" key="4">
    <source>
        <dbReference type="EMBL" id="VDK34868.1"/>
    </source>
</evidence>
<name>A0A3P6QY09_9BILA</name>
<dbReference type="GO" id="GO:0030036">
    <property type="term" value="P:actin cytoskeleton organization"/>
    <property type="evidence" value="ECO:0007669"/>
    <property type="project" value="InterPro"/>
</dbReference>
<dbReference type="EMBL" id="UYRT01003897">
    <property type="protein sequence ID" value="VDK34868.1"/>
    <property type="molecule type" value="Genomic_DNA"/>
</dbReference>
<dbReference type="InterPro" id="IPR044801">
    <property type="entry name" value="Filamin"/>
</dbReference>
<accession>A0A3P6QY09</accession>
<dbReference type="Gene3D" id="1.10.418.10">
    <property type="entry name" value="Calponin-like domain"/>
    <property type="match status" value="1"/>
</dbReference>
<reference evidence="4 5" key="1">
    <citation type="submission" date="2018-11" db="EMBL/GenBank/DDBJ databases">
        <authorList>
            <consortium name="Pathogen Informatics"/>
        </authorList>
    </citation>
    <scope>NUCLEOTIDE SEQUENCE [LARGE SCALE GENOMIC DNA]</scope>
</reference>
<dbReference type="InterPro" id="IPR001589">
    <property type="entry name" value="Actinin_actin-bd_CS"/>
</dbReference>
<sequence length="102" mass="11765">MSDGITLIQIVETLQKEKCVGRIYRTKPNEIQKIMNVQLALDALKTDGVRLINIGAHDIVEGNLKLILGLVWCIIQRYQIDSQTKLPAKKLLMYWLQVRLYN</sequence>
<dbReference type="Proteomes" id="UP000271098">
    <property type="component" value="Unassembled WGS sequence"/>
</dbReference>
<dbReference type="PROSITE" id="PS50021">
    <property type="entry name" value="CH"/>
    <property type="match status" value="1"/>
</dbReference>
<dbReference type="GO" id="GO:0051015">
    <property type="term" value="F:actin filament binding"/>
    <property type="evidence" value="ECO:0007669"/>
    <property type="project" value="InterPro"/>
</dbReference>
<keyword evidence="5" id="KW-1185">Reference proteome</keyword>
<dbReference type="OrthoDB" id="18740at2759"/>
<dbReference type="SMART" id="SM00033">
    <property type="entry name" value="CH"/>
    <property type="match status" value="1"/>
</dbReference>
<proteinExistence type="predicted"/>
<feature type="domain" description="Calponin-homology (CH)" evidence="3">
    <location>
        <begin position="1"/>
        <end position="79"/>
    </location>
</feature>